<comment type="caution">
    <text evidence="1">The sequence shown here is derived from an EMBL/GenBank/DDBJ whole genome shotgun (WGS) entry which is preliminary data.</text>
</comment>
<proteinExistence type="predicted"/>
<dbReference type="Proteomes" id="UP001607302">
    <property type="component" value="Unassembled WGS sequence"/>
</dbReference>
<evidence type="ECO:0000313" key="1">
    <source>
        <dbReference type="EMBL" id="KAL2716094.1"/>
    </source>
</evidence>
<evidence type="ECO:0000313" key="2">
    <source>
        <dbReference type="Proteomes" id="UP001607302"/>
    </source>
</evidence>
<keyword evidence="2" id="KW-1185">Reference proteome</keyword>
<sequence length="111" mass="12474">MSMFKGRNTDTEVLIEETLEDIWNITLKIKKELDIINDLVRDNGDFNAAVKGTNQSLLKIVDKKGIDLSVIEEEEREDGNINNTTSKSGSDIVDPIVPVINKFAKILKNNE</sequence>
<dbReference type="EMBL" id="JAUDFV010000154">
    <property type="protein sequence ID" value="KAL2716094.1"/>
    <property type="molecule type" value="Genomic_DNA"/>
</dbReference>
<dbReference type="AlphaFoldDB" id="A0ABD2A663"/>
<accession>A0ABD2A663</accession>
<protein>
    <submittedName>
        <fullName evidence="1">Protein GrpE-like isoform X2</fullName>
    </submittedName>
</protein>
<reference evidence="1 2" key="1">
    <citation type="journal article" date="2024" name="Ann. Entomol. Soc. Am.">
        <title>Genomic analyses of the southern and eastern yellowjacket wasps (Hymenoptera: Vespidae) reveal evolutionary signatures of social life.</title>
        <authorList>
            <person name="Catto M.A."/>
            <person name="Caine P.B."/>
            <person name="Orr S.E."/>
            <person name="Hunt B.G."/>
            <person name="Goodisman M.A.D."/>
        </authorList>
    </citation>
    <scope>NUCLEOTIDE SEQUENCE [LARGE SCALE GENOMIC DNA]</scope>
    <source>
        <strain evidence="1">233</strain>
        <tissue evidence="1">Head and thorax</tissue>
    </source>
</reference>
<organism evidence="1 2">
    <name type="scientific">Vespula squamosa</name>
    <name type="common">Southern yellow jacket</name>
    <name type="synonym">Wasp</name>
    <dbReference type="NCBI Taxonomy" id="30214"/>
    <lineage>
        <taxon>Eukaryota</taxon>
        <taxon>Metazoa</taxon>
        <taxon>Ecdysozoa</taxon>
        <taxon>Arthropoda</taxon>
        <taxon>Hexapoda</taxon>
        <taxon>Insecta</taxon>
        <taxon>Pterygota</taxon>
        <taxon>Neoptera</taxon>
        <taxon>Endopterygota</taxon>
        <taxon>Hymenoptera</taxon>
        <taxon>Apocrita</taxon>
        <taxon>Aculeata</taxon>
        <taxon>Vespoidea</taxon>
        <taxon>Vespidae</taxon>
        <taxon>Vespinae</taxon>
        <taxon>Vespula</taxon>
    </lineage>
</organism>
<name>A0ABD2A663_VESSQ</name>
<gene>
    <name evidence="1" type="ORF">V1478_013770</name>
</gene>